<dbReference type="AlphaFoldDB" id="A0AAF0J736"/>
<sequence>MMRRCVRGAGCAAHRSAHTRVGRTPAACPGSLRANPEIYPLLYAMRFGACVPPACASALRSVATASATADALPATNIVGDSGNSDAQCTARIDPKIRTKIGTRPPNNVPLDALSTRSLFDYAVGGHAAPVHSLHDIPNASAALETALHERGIDPASFVLWHNILVQPAWSDAEPLLERVAVGTLPQFVLQRVLRKIRTVQDVSGAVRLAGRHMPGFSLVKQDRMVLYLVQHSLQSGGWHAARTLTDMVLAIATRWIDRPVPNYVRASNLLASLCAELVVAGDDARARAAFERVLAFATDPQVGAPVASRIAQATKTNTVRRKRMQACLTVPMVETLLQLALPEDRNALLALGVRVAARQGDKNAATWATELGEHAHEYPGTLSALLRATARTPGGTSAAWALFDHAVHAEEPHHDTHKWVMMLGAAAANKSVPPARVEALLLLHEGDSDACVAHAARWHAPDDIVRTLCGAAPAYTAIVDGFASQGELCRAYAVWDAMVRRGVVPDAWALASLCRLYVRDDRAHDAVVLAKRAAQNSEKQGAAVASPTLLHVVSTLPDPQDVPKFTAPVSTHLLNMLLEALYDAKSGLPSLRALYDSAAALHTHTDIVSLDLLVRSAAAAAQLGSAANREARAVRHHFGELLRKQHPELRRCRSSLSEGATWLLRSELRLQRLEARMRGLFSREPAPINGAPQSHLRFDARVFYHYCELLHELARGPVQDPGAWEELA</sequence>
<gene>
    <name evidence="2" type="ORF">MCUN1_003084</name>
</gene>
<dbReference type="NCBIfam" id="TIGR00756">
    <property type="entry name" value="PPR"/>
    <property type="match status" value="1"/>
</dbReference>
<dbReference type="Gene3D" id="1.25.40.10">
    <property type="entry name" value="Tetratricopeptide repeat domain"/>
    <property type="match status" value="1"/>
</dbReference>
<keyword evidence="3" id="KW-1185">Reference proteome</keyword>
<evidence type="ECO:0008006" key="4">
    <source>
        <dbReference type="Google" id="ProtNLM"/>
    </source>
</evidence>
<proteinExistence type="predicted"/>
<evidence type="ECO:0000313" key="3">
    <source>
        <dbReference type="Proteomes" id="UP001219933"/>
    </source>
</evidence>
<evidence type="ECO:0000313" key="2">
    <source>
        <dbReference type="EMBL" id="WFD36207.1"/>
    </source>
</evidence>
<dbReference type="PROSITE" id="PS51375">
    <property type="entry name" value="PPR"/>
    <property type="match status" value="1"/>
</dbReference>
<organism evidence="2 3">
    <name type="scientific">Malassezia cuniculi</name>
    <dbReference type="NCBI Taxonomy" id="948313"/>
    <lineage>
        <taxon>Eukaryota</taxon>
        <taxon>Fungi</taxon>
        <taxon>Dikarya</taxon>
        <taxon>Basidiomycota</taxon>
        <taxon>Ustilaginomycotina</taxon>
        <taxon>Malasseziomycetes</taxon>
        <taxon>Malasseziales</taxon>
        <taxon>Malasseziaceae</taxon>
        <taxon>Malassezia</taxon>
    </lineage>
</organism>
<dbReference type="InterPro" id="IPR011990">
    <property type="entry name" value="TPR-like_helical_dom_sf"/>
</dbReference>
<feature type="repeat" description="PPR" evidence="1">
    <location>
        <begin position="471"/>
        <end position="505"/>
    </location>
</feature>
<dbReference type="Proteomes" id="UP001219933">
    <property type="component" value="Chromosome 4"/>
</dbReference>
<dbReference type="InterPro" id="IPR002885">
    <property type="entry name" value="PPR_rpt"/>
</dbReference>
<name>A0AAF0J736_9BASI</name>
<protein>
    <recommendedName>
        <fullName evidence="4">Pentatricopeptide repeat-containing protein</fullName>
    </recommendedName>
</protein>
<reference evidence="2" key="1">
    <citation type="submission" date="2023-03" db="EMBL/GenBank/DDBJ databases">
        <title>Mating type loci evolution in Malassezia.</title>
        <authorList>
            <person name="Coelho M.A."/>
        </authorList>
    </citation>
    <scope>NUCLEOTIDE SEQUENCE</scope>
    <source>
        <strain evidence="2">CBS 11721</strain>
    </source>
</reference>
<evidence type="ECO:0000256" key="1">
    <source>
        <dbReference type="PROSITE-ProRule" id="PRU00708"/>
    </source>
</evidence>
<dbReference type="EMBL" id="CP119880">
    <property type="protein sequence ID" value="WFD36207.1"/>
    <property type="molecule type" value="Genomic_DNA"/>
</dbReference>
<accession>A0AAF0J736</accession>